<dbReference type="GO" id="GO:0005886">
    <property type="term" value="C:plasma membrane"/>
    <property type="evidence" value="ECO:0007669"/>
    <property type="project" value="UniProtKB-SubCell"/>
</dbReference>
<dbReference type="GO" id="GO:0140359">
    <property type="term" value="F:ABC-type transporter activity"/>
    <property type="evidence" value="ECO:0007669"/>
    <property type="project" value="InterPro"/>
</dbReference>
<evidence type="ECO:0000259" key="9">
    <source>
        <dbReference type="PROSITE" id="PS50929"/>
    </source>
</evidence>
<keyword evidence="5 7" id="KW-1133">Transmembrane helix</keyword>
<dbReference type="RefSeq" id="WP_070791686.1">
    <property type="nucleotide sequence ID" value="NZ_MKIR01000004.1"/>
</dbReference>
<dbReference type="InterPro" id="IPR039421">
    <property type="entry name" value="Type_1_exporter"/>
</dbReference>
<dbReference type="EMBL" id="MKIR01000004">
    <property type="protein sequence ID" value="OFI50022.1"/>
    <property type="molecule type" value="Genomic_DNA"/>
</dbReference>
<dbReference type="InterPro" id="IPR003439">
    <property type="entry name" value="ABC_transporter-like_ATP-bd"/>
</dbReference>
<comment type="caution">
    <text evidence="10">The sequence shown here is derived from an EMBL/GenBank/DDBJ whole genome shotgun (WGS) entry which is preliminary data.</text>
</comment>
<name>A0A1E8GP68_9LACT</name>
<evidence type="ECO:0000256" key="5">
    <source>
        <dbReference type="ARBA" id="ARBA00022989"/>
    </source>
</evidence>
<evidence type="ECO:0008006" key="12">
    <source>
        <dbReference type="Google" id="ProtNLM"/>
    </source>
</evidence>
<dbReference type="STRING" id="1859473.BG261_10280"/>
<dbReference type="PROSITE" id="PS50929">
    <property type="entry name" value="ABC_TM1F"/>
    <property type="match status" value="1"/>
</dbReference>
<dbReference type="InterPro" id="IPR003593">
    <property type="entry name" value="AAA+_ATPase"/>
</dbReference>
<reference evidence="11" key="1">
    <citation type="submission" date="2016-09" db="EMBL/GenBank/DDBJ databases">
        <title>Draft genome sequence of a novel species of the family Streptococcaceae isolated from flowers.</title>
        <authorList>
            <person name="Chuah L.-O."/>
            <person name="Yap K.-P."/>
            <person name="Thong K.L."/>
            <person name="Liong M.T."/>
            <person name="Ahmad R."/>
            <person name="Rusul G."/>
        </authorList>
    </citation>
    <scope>NUCLEOTIDE SEQUENCE [LARGE SCALE GENOMIC DNA]</scope>
    <source>
        <strain evidence="11">DF1</strain>
    </source>
</reference>
<dbReference type="PANTHER" id="PTHR24221:SF654">
    <property type="entry name" value="ATP-BINDING CASSETTE SUB-FAMILY B MEMBER 6"/>
    <property type="match status" value="1"/>
</dbReference>
<dbReference type="SUPFAM" id="SSF90123">
    <property type="entry name" value="ABC transporter transmembrane region"/>
    <property type="match status" value="1"/>
</dbReference>
<feature type="domain" description="ABC transporter" evidence="8">
    <location>
        <begin position="316"/>
        <end position="524"/>
    </location>
</feature>
<dbReference type="AlphaFoldDB" id="A0A1E8GP68"/>
<keyword evidence="2 7" id="KW-0812">Transmembrane</keyword>
<proteinExistence type="predicted"/>
<dbReference type="InterPro" id="IPR036640">
    <property type="entry name" value="ABC1_TM_sf"/>
</dbReference>
<dbReference type="SMART" id="SM00382">
    <property type="entry name" value="AAA"/>
    <property type="match status" value="1"/>
</dbReference>
<dbReference type="Proteomes" id="UP000178622">
    <property type="component" value="Unassembled WGS sequence"/>
</dbReference>
<evidence type="ECO:0000313" key="11">
    <source>
        <dbReference type="Proteomes" id="UP000178622"/>
    </source>
</evidence>
<dbReference type="PANTHER" id="PTHR24221">
    <property type="entry name" value="ATP-BINDING CASSETTE SUB-FAMILY B"/>
    <property type="match status" value="1"/>
</dbReference>
<feature type="transmembrane region" description="Helical" evidence="7">
    <location>
        <begin position="12"/>
        <end position="38"/>
    </location>
</feature>
<organism evidence="10 11">
    <name type="scientific">Floricoccus tropicus</name>
    <dbReference type="NCBI Taxonomy" id="1859473"/>
    <lineage>
        <taxon>Bacteria</taxon>
        <taxon>Bacillati</taxon>
        <taxon>Bacillota</taxon>
        <taxon>Bacilli</taxon>
        <taxon>Lactobacillales</taxon>
        <taxon>Streptococcaceae</taxon>
        <taxon>Floricoccus</taxon>
    </lineage>
</organism>
<dbReference type="Gene3D" id="3.40.50.300">
    <property type="entry name" value="P-loop containing nucleotide triphosphate hydrolases"/>
    <property type="match status" value="1"/>
</dbReference>
<dbReference type="OrthoDB" id="95687at2"/>
<evidence type="ECO:0000256" key="7">
    <source>
        <dbReference type="SAM" id="Phobius"/>
    </source>
</evidence>
<evidence type="ECO:0000313" key="10">
    <source>
        <dbReference type="EMBL" id="OFI50022.1"/>
    </source>
</evidence>
<protein>
    <recommendedName>
        <fullName evidence="12">ABC transporter ATP-binding protein</fullName>
    </recommendedName>
</protein>
<evidence type="ECO:0000259" key="8">
    <source>
        <dbReference type="PROSITE" id="PS50893"/>
    </source>
</evidence>
<evidence type="ECO:0000256" key="1">
    <source>
        <dbReference type="ARBA" id="ARBA00004651"/>
    </source>
</evidence>
<dbReference type="InterPro" id="IPR027417">
    <property type="entry name" value="P-loop_NTPase"/>
</dbReference>
<sequence length="524" mass="59646">MKNILTINRSLIIITIVIGLISSALNVYAGTTLLKFFVKSQKELLWVFALVLCAWTLAIFSTFVYERLKNKSLSKSRINIKNQLTIDIYRNNYVDFSSKDTGFYISKYTNDVSQMIESGISQVFDLFLNGATVLFTIIVMYYYHKIIAFTAIILFFIVYFGSKIFNKSLKMRMKEFSNQNSIYQQKIVELINGFLLFKNYDQGKEFVGAQEYASDHLEESFLNYSNFRVLSSSWISWVNLLSQLILLFISALMAVRGEISYGVLIVISNIGGMFFSALIGTINSVIEINISHVYFESLTNNRLEENFADYIDFKKLQMESISYSYSDSPLLENINICINACDKVGLKGESGSGKSTLLKIILGLQNDFEGSYILNGERLNPKDTLIMFENSSYVGQNTYLFNESLLDNIVKFAPSDLESQEIEEVLEKLNMYDFVTSLDNGLNTEIKENGKNISGGQTQKIALARAILSGRKILIIDEATSALDEYNKNIVEDYLLNLKDKTIIFVSHKFSDKTIKSFDKIIEL</sequence>
<dbReference type="Pfam" id="PF00664">
    <property type="entry name" value="ABC_membrane"/>
    <property type="match status" value="1"/>
</dbReference>
<evidence type="ECO:0000256" key="6">
    <source>
        <dbReference type="ARBA" id="ARBA00023136"/>
    </source>
</evidence>
<comment type="subcellular location">
    <subcellularLocation>
        <location evidence="1">Cell membrane</location>
        <topology evidence="1">Multi-pass membrane protein</topology>
    </subcellularLocation>
</comment>
<dbReference type="GO" id="GO:0005524">
    <property type="term" value="F:ATP binding"/>
    <property type="evidence" value="ECO:0007669"/>
    <property type="project" value="UniProtKB-KW"/>
</dbReference>
<dbReference type="CDD" id="cd03228">
    <property type="entry name" value="ABCC_MRP_Like"/>
    <property type="match status" value="1"/>
</dbReference>
<feature type="transmembrane region" description="Helical" evidence="7">
    <location>
        <begin position="123"/>
        <end position="141"/>
    </location>
</feature>
<dbReference type="PROSITE" id="PS50893">
    <property type="entry name" value="ABC_TRANSPORTER_2"/>
    <property type="match status" value="1"/>
</dbReference>
<keyword evidence="11" id="KW-1185">Reference proteome</keyword>
<dbReference type="Pfam" id="PF00005">
    <property type="entry name" value="ABC_tran"/>
    <property type="match status" value="1"/>
</dbReference>
<dbReference type="InterPro" id="IPR011527">
    <property type="entry name" value="ABC1_TM_dom"/>
</dbReference>
<feature type="transmembrane region" description="Helical" evidence="7">
    <location>
        <begin position="261"/>
        <end position="282"/>
    </location>
</feature>
<dbReference type="Gene3D" id="1.20.1560.10">
    <property type="entry name" value="ABC transporter type 1, transmembrane domain"/>
    <property type="match status" value="1"/>
</dbReference>
<dbReference type="GO" id="GO:0034040">
    <property type="term" value="F:ATPase-coupled lipid transmembrane transporter activity"/>
    <property type="evidence" value="ECO:0007669"/>
    <property type="project" value="TreeGrafter"/>
</dbReference>
<dbReference type="SUPFAM" id="SSF52540">
    <property type="entry name" value="P-loop containing nucleoside triphosphate hydrolases"/>
    <property type="match status" value="1"/>
</dbReference>
<evidence type="ECO:0000256" key="4">
    <source>
        <dbReference type="ARBA" id="ARBA00022840"/>
    </source>
</evidence>
<feature type="transmembrane region" description="Helical" evidence="7">
    <location>
        <begin position="147"/>
        <end position="165"/>
    </location>
</feature>
<feature type="transmembrane region" description="Helical" evidence="7">
    <location>
        <begin position="234"/>
        <end position="255"/>
    </location>
</feature>
<keyword evidence="6 7" id="KW-0472">Membrane</keyword>
<evidence type="ECO:0000256" key="3">
    <source>
        <dbReference type="ARBA" id="ARBA00022741"/>
    </source>
</evidence>
<gene>
    <name evidence="10" type="ORF">BG261_10280</name>
</gene>
<dbReference type="GO" id="GO:0016887">
    <property type="term" value="F:ATP hydrolysis activity"/>
    <property type="evidence" value="ECO:0007669"/>
    <property type="project" value="InterPro"/>
</dbReference>
<feature type="transmembrane region" description="Helical" evidence="7">
    <location>
        <begin position="44"/>
        <end position="65"/>
    </location>
</feature>
<evidence type="ECO:0000256" key="2">
    <source>
        <dbReference type="ARBA" id="ARBA00022692"/>
    </source>
</evidence>
<accession>A0A1E8GP68</accession>
<keyword evidence="4" id="KW-0067">ATP-binding</keyword>
<feature type="domain" description="ABC transmembrane type-1" evidence="9">
    <location>
        <begin position="11"/>
        <end position="288"/>
    </location>
</feature>
<keyword evidence="3" id="KW-0547">Nucleotide-binding</keyword>